<name>Q0IKW8_NPVLS</name>
<organismHost>
    <name type="scientific">Lepidoptera</name>
    <name type="common">moths &amp; butterflies</name>
    <dbReference type="NCBI Taxonomy" id="7088"/>
</organismHost>
<keyword evidence="2" id="KW-0812">Transmembrane</keyword>
<dbReference type="RefSeq" id="YP_758448.1">
    <property type="nucleotide sequence ID" value="NC_008348.1"/>
</dbReference>
<keyword evidence="4" id="KW-1185">Reference proteome</keyword>
<evidence type="ECO:0000256" key="2">
    <source>
        <dbReference type="SAM" id="Phobius"/>
    </source>
</evidence>
<protein>
    <submittedName>
        <fullName evidence="3">ORF151</fullName>
    </submittedName>
</protein>
<reference evidence="3 4" key="1">
    <citation type="journal article" date="2007" name="Virus Genes">
        <title>Genome sequence of Leucania seperata nucleopolyhedrovirus.</title>
        <authorList>
            <person name="Xiao H."/>
            <person name="Qi Y."/>
        </authorList>
    </citation>
    <scope>NUCLEOTIDE SEQUENCE [LARGE SCALE GENOMIC DNA]</scope>
    <source>
        <strain evidence="3 4">AH1</strain>
    </source>
</reference>
<feature type="region of interest" description="Disordered" evidence="1">
    <location>
        <begin position="22"/>
        <end position="41"/>
    </location>
</feature>
<reference evidence="3 4" key="2">
    <citation type="journal article" date="2007" name="Virus Res.">
        <title>P13 of Leucania separata multiple nuclear polyhedrosis virus affected the polyhedra and budded virions yields of AcMNPV.</title>
        <authorList>
            <person name="Du E.Q."/>
            <person name="Yan F."/>
            <person name="Jin W.X."/>
            <person name="Lu N."/>
            <person name="Xiao H.Z."/>
            <person name="Lu S.Y."/>
            <person name="Qi Y.P."/>
        </authorList>
    </citation>
    <scope>NUCLEOTIDE SEQUENCE [LARGE SCALE GENOMIC DNA]</scope>
    <source>
        <strain evidence="3 4">AH1</strain>
    </source>
</reference>
<dbReference type="GeneID" id="5176250"/>
<keyword evidence="2" id="KW-1133">Transmembrane helix</keyword>
<keyword evidence="2" id="KW-0472">Membrane</keyword>
<accession>Q0IKW8</accession>
<dbReference type="Proteomes" id="UP000201737">
    <property type="component" value="Segment"/>
</dbReference>
<dbReference type="KEGG" id="vg:5176250"/>
<dbReference type="EMBL" id="AY394490">
    <property type="protein sequence ID" value="AAR28915.1"/>
    <property type="molecule type" value="Genomic_DNA"/>
</dbReference>
<proteinExistence type="predicted"/>
<evidence type="ECO:0000313" key="3">
    <source>
        <dbReference type="EMBL" id="AAR28915.1"/>
    </source>
</evidence>
<evidence type="ECO:0000313" key="4">
    <source>
        <dbReference type="Proteomes" id="UP000201737"/>
    </source>
</evidence>
<feature type="transmembrane region" description="Helical" evidence="2">
    <location>
        <begin position="78"/>
        <end position="99"/>
    </location>
</feature>
<evidence type="ECO:0000256" key="1">
    <source>
        <dbReference type="SAM" id="MobiDB-lite"/>
    </source>
</evidence>
<sequence>MNLRLLFNLCALISFATDAKGQENRSCHDSSNTTMPSLMNGGGGNASDVVIDDLLDELINEVSKLENEEVDVRNYTKLTLFALLLIAVIFIKIKCARLIEWLNRNKKNRNNENITIQELNYNIIDHEHPTQPVHGRTNRINME</sequence>
<organism evidence="3 4">
    <name type="scientific">Leucania separata nucleopolyhedrovirus</name>
    <name type="common">LsNPV</name>
    <dbReference type="NCBI Taxonomy" id="1307956"/>
    <lineage>
        <taxon>Viruses</taxon>
        <taxon>Viruses incertae sedis</taxon>
        <taxon>Naldaviricetes</taxon>
        <taxon>Lefavirales</taxon>
        <taxon>Baculoviridae</taxon>
        <taxon>Alphabaculovirus</taxon>
        <taxon>Alphabaculovirus leseparatae</taxon>
    </lineage>
</organism>